<dbReference type="Proteomes" id="UP000692954">
    <property type="component" value="Unassembled WGS sequence"/>
</dbReference>
<name>A0A8S1PR82_9CILI</name>
<dbReference type="EMBL" id="CAJJDN010000084">
    <property type="protein sequence ID" value="CAD8105434.1"/>
    <property type="molecule type" value="Genomic_DNA"/>
</dbReference>
<keyword evidence="3" id="KW-1185">Reference proteome</keyword>
<dbReference type="PANTHER" id="PTHR12621:SF7">
    <property type="entry name" value="CYSTEINE AND HISTIDINE-RICH DOMAIN-CONTAINING PROTEIN 1"/>
    <property type="match status" value="1"/>
</dbReference>
<keyword evidence="1" id="KW-0472">Membrane</keyword>
<protein>
    <recommendedName>
        <fullName evidence="4">Transmembrane protein</fullName>
    </recommendedName>
</protein>
<keyword evidence="1" id="KW-1133">Transmembrane helix</keyword>
<gene>
    <name evidence="2" type="ORF">PSON_ATCC_30995.1.T0840153</name>
</gene>
<accession>A0A8S1PR82</accession>
<comment type="caution">
    <text evidence="2">The sequence shown here is derived from an EMBL/GenBank/DDBJ whole genome shotgun (WGS) entry which is preliminary data.</text>
</comment>
<dbReference type="PANTHER" id="PTHR12621">
    <property type="entry name" value="CYSTEINE AND HISTIDINE-RICH DOMAIN CHORD -CONTAINING PROTEIN"/>
    <property type="match status" value="1"/>
</dbReference>
<reference evidence="2" key="1">
    <citation type="submission" date="2021-01" db="EMBL/GenBank/DDBJ databases">
        <authorList>
            <consortium name="Genoscope - CEA"/>
            <person name="William W."/>
        </authorList>
    </citation>
    <scope>NUCLEOTIDE SEQUENCE</scope>
</reference>
<sequence length="525" mass="61053">MYNFFKAIDQFGIEQKLSIPAINPTQRSAIGGVATLTLYGISFAYFLYEFIDWQQNNKLPKITSLQKQISQAENVQIEGIFAHISHIASNENKIDPFDPNNLIFYPILTTQPNNKNESQILKSRLDHQTLETGQITNKFIIENPNFIGSPPTALEMIYQDYQILFGYCNPNTLEEGYQCANQDTIQKFQEQQNFFEIQIYIQQYDTKQKSLIKIPKFYSLDISSDKMLYCSFNLQANQIDVDDGFLFSNSNEQIFFSDFNMFTNTYDILQSEKVYGQKPVFVAYFTIDQIKSVIYIEYPKISEILANAGSIVTWILQISFIFIKYNEMICTQNARKDVISMFYTDYSDIRIKTNYLGKISQLKLKEKIYDINKIHSFIESLHQIADQKMSYINLQFEVSRIQLILQECLGIDQMKKCLQQNHKLESILDKLGLNEIPQTKKCKIQIQPEEQQNDNLRQQEQSEGELIIQNDLLPEEDLESHIGLLLMKENTQYTQVEFNQSLLPQAGSQIDLKLNHQEKQPSSIS</sequence>
<evidence type="ECO:0000313" key="3">
    <source>
        <dbReference type="Proteomes" id="UP000692954"/>
    </source>
</evidence>
<proteinExistence type="predicted"/>
<evidence type="ECO:0008006" key="4">
    <source>
        <dbReference type="Google" id="ProtNLM"/>
    </source>
</evidence>
<feature type="transmembrane region" description="Helical" evidence="1">
    <location>
        <begin position="29"/>
        <end position="48"/>
    </location>
</feature>
<keyword evidence="1" id="KW-0812">Transmembrane</keyword>
<dbReference type="GO" id="GO:0008270">
    <property type="term" value="F:zinc ion binding"/>
    <property type="evidence" value="ECO:0007669"/>
    <property type="project" value="TreeGrafter"/>
</dbReference>
<evidence type="ECO:0000256" key="1">
    <source>
        <dbReference type="SAM" id="Phobius"/>
    </source>
</evidence>
<dbReference type="OrthoDB" id="289947at2759"/>
<dbReference type="AlphaFoldDB" id="A0A8S1PR82"/>
<evidence type="ECO:0000313" key="2">
    <source>
        <dbReference type="EMBL" id="CAD8105434.1"/>
    </source>
</evidence>
<organism evidence="2 3">
    <name type="scientific">Paramecium sonneborni</name>
    <dbReference type="NCBI Taxonomy" id="65129"/>
    <lineage>
        <taxon>Eukaryota</taxon>
        <taxon>Sar</taxon>
        <taxon>Alveolata</taxon>
        <taxon>Ciliophora</taxon>
        <taxon>Intramacronucleata</taxon>
        <taxon>Oligohymenophorea</taxon>
        <taxon>Peniculida</taxon>
        <taxon>Parameciidae</taxon>
        <taxon>Paramecium</taxon>
    </lineage>
</organism>